<dbReference type="GO" id="GO:0051539">
    <property type="term" value="F:4 iron, 4 sulfur cluster binding"/>
    <property type="evidence" value="ECO:0007669"/>
    <property type="project" value="UniProtKB-KW"/>
</dbReference>
<evidence type="ECO:0000256" key="1">
    <source>
        <dbReference type="ARBA" id="ARBA00001966"/>
    </source>
</evidence>
<reference evidence="8 9" key="1">
    <citation type="journal article" date="2011" name="Stand. Genomic Sci.">
        <title>Draft genome sequence of Caminibacter mediatlanticus strain TB-2, an epsilonproteobacterium isolated from a deep-sea hydrothermal vent.</title>
        <authorList>
            <person name="Giovannelli D."/>
            <person name="Ferriera S."/>
            <person name="Johnson J."/>
            <person name="Kravitz S."/>
            <person name="Perez-Rodriguez I."/>
            <person name="Ricci J."/>
            <person name="O'Brien C."/>
            <person name="Voordeckers J.W."/>
            <person name="Bini E."/>
            <person name="Vetriani C."/>
        </authorList>
    </citation>
    <scope>NUCLEOTIDE SEQUENCE [LARGE SCALE GENOMIC DNA]</scope>
    <source>
        <strain evidence="8 9">TB-2</strain>
    </source>
</reference>
<sequence>MSKKPKVILDKDIFDNNSLEDKLRLLKDIKRSFSVFRVDCGSCNGCEIEIFAAITPMWDPERFGFKLVASPRHADILLCTGPLTRQMYYPLLRAYEATPDPKVVIAVGACGCTGGIFHDSYAVWSGIDSTLPVDVYIPGCPPHPATIIHGLAVALGILDQKMKKVEYKDDDGEAPEVEKPILGNLLFERDVYFESKRLMGYLYGKQLYKKILDIIKNAKNPLIPEYTKKAVIKAVKEEIDFRFAECYIILYNEVYLRHLKDQLGISGEKICFDVLKERDD</sequence>
<name>A0AAI9F374_9BACT</name>
<dbReference type="RefSeq" id="WP_007473604.1">
    <property type="nucleotide sequence ID" value="NZ_ABCJ01000001.1"/>
</dbReference>
<gene>
    <name evidence="8" type="ORF">CMTB2_03548</name>
</gene>
<dbReference type="Proteomes" id="UP000003288">
    <property type="component" value="Unassembled WGS sequence"/>
</dbReference>
<evidence type="ECO:0000259" key="7">
    <source>
        <dbReference type="Pfam" id="PF01058"/>
    </source>
</evidence>
<feature type="domain" description="NADH:ubiquinone oxidoreductase-like 20kDa subunit" evidence="7">
    <location>
        <begin position="43"/>
        <end position="152"/>
    </location>
</feature>
<dbReference type="InterPro" id="IPR052375">
    <property type="entry name" value="Complex_I_20kDa-like"/>
</dbReference>
<dbReference type="SUPFAM" id="SSF56770">
    <property type="entry name" value="HydA/Nqo6-like"/>
    <property type="match status" value="1"/>
</dbReference>
<dbReference type="Pfam" id="PF01058">
    <property type="entry name" value="Oxidored_q6"/>
    <property type="match status" value="1"/>
</dbReference>
<accession>A0AAI9F374</accession>
<comment type="cofactor">
    <cofactor evidence="1">
        <name>[4Fe-4S] cluster</name>
        <dbReference type="ChEBI" id="CHEBI:49883"/>
    </cofactor>
</comment>
<dbReference type="GO" id="GO:0046872">
    <property type="term" value="F:metal ion binding"/>
    <property type="evidence" value="ECO:0007669"/>
    <property type="project" value="UniProtKB-KW"/>
</dbReference>
<evidence type="ECO:0000313" key="9">
    <source>
        <dbReference type="Proteomes" id="UP000003288"/>
    </source>
</evidence>
<evidence type="ECO:0000256" key="3">
    <source>
        <dbReference type="ARBA" id="ARBA00022485"/>
    </source>
</evidence>
<protein>
    <submittedName>
        <fullName evidence="8">HYDROGENASE-Ni,Fe-hydrogenase III small subunit</fullName>
    </submittedName>
</protein>
<dbReference type="EMBL" id="ABCJ01000001">
    <property type="protein sequence ID" value="EDM24559.1"/>
    <property type="molecule type" value="Genomic_DNA"/>
</dbReference>
<dbReference type="PANTHER" id="PTHR42989">
    <property type="entry name" value="HYDROGENASE-4 COMPONENT I"/>
    <property type="match status" value="1"/>
</dbReference>
<organism evidence="8 9">
    <name type="scientific">Caminibacter mediatlanticus TB-2</name>
    <dbReference type="NCBI Taxonomy" id="391592"/>
    <lineage>
        <taxon>Bacteria</taxon>
        <taxon>Pseudomonadati</taxon>
        <taxon>Campylobacterota</taxon>
        <taxon>Epsilonproteobacteria</taxon>
        <taxon>Nautiliales</taxon>
        <taxon>Nautiliaceae</taxon>
        <taxon>Caminibacter</taxon>
    </lineage>
</organism>
<dbReference type="NCBIfam" id="NF005012">
    <property type="entry name" value="PRK06411.1"/>
    <property type="match status" value="1"/>
</dbReference>
<keyword evidence="5" id="KW-0408">Iron</keyword>
<evidence type="ECO:0000256" key="6">
    <source>
        <dbReference type="ARBA" id="ARBA00023014"/>
    </source>
</evidence>
<dbReference type="PANTHER" id="PTHR42989:SF1">
    <property type="entry name" value="FORMATE HYDROGENLYASE SUBUNIT 7-RELATED"/>
    <property type="match status" value="1"/>
</dbReference>
<comment type="similarity">
    <text evidence="2">Belongs to the complex I 20 kDa subunit family.</text>
</comment>
<dbReference type="AlphaFoldDB" id="A0AAI9F374"/>
<keyword evidence="6" id="KW-0411">Iron-sulfur</keyword>
<keyword evidence="3" id="KW-0004">4Fe-4S</keyword>
<evidence type="ECO:0000256" key="5">
    <source>
        <dbReference type="ARBA" id="ARBA00023004"/>
    </source>
</evidence>
<evidence type="ECO:0000256" key="2">
    <source>
        <dbReference type="ARBA" id="ARBA00009173"/>
    </source>
</evidence>
<dbReference type="Gene3D" id="3.40.50.12280">
    <property type="match status" value="1"/>
</dbReference>
<evidence type="ECO:0000256" key="4">
    <source>
        <dbReference type="ARBA" id="ARBA00022723"/>
    </source>
</evidence>
<proteinExistence type="inferred from homology"/>
<evidence type="ECO:0000313" key="8">
    <source>
        <dbReference type="EMBL" id="EDM24559.1"/>
    </source>
</evidence>
<keyword evidence="4" id="KW-0479">Metal-binding</keyword>
<dbReference type="InterPro" id="IPR006137">
    <property type="entry name" value="NADH_UbQ_OxRdtase-like_20kDa"/>
</dbReference>
<comment type="caution">
    <text evidence="8">The sequence shown here is derived from an EMBL/GenBank/DDBJ whole genome shotgun (WGS) entry which is preliminary data.</text>
</comment>